<dbReference type="KEGG" id="rtc:APU90_05045"/>
<proteinExistence type="predicted"/>
<protein>
    <submittedName>
        <fullName evidence="2">Uncharacterized protein</fullName>
    </submittedName>
</protein>
<dbReference type="GeneID" id="93668074"/>
<sequence length="72" mass="7650">MHNSCLSTRAPKATSSSTRALPPLHINNTDSYGIIEIGLSAEFPDRFGRETASGLVAVPDAVGAVRILLAQW</sequence>
<feature type="region of interest" description="Disordered" evidence="1">
    <location>
        <begin position="1"/>
        <end position="22"/>
    </location>
</feature>
<dbReference type="EMBL" id="LBFI01000002">
    <property type="protein sequence ID" value="KKM47256.1"/>
    <property type="molecule type" value="Genomic_DNA"/>
</dbReference>
<reference evidence="2 3" key="1">
    <citation type="submission" date="2015-04" db="EMBL/GenBank/DDBJ databases">
        <title>Draft genome sequence of Rathayibacter toxicus strain FH-142 (AKA 70134 or CS 32), a Western Australian isolate.</title>
        <authorList>
            <consortium name="Consortium for Microbial Forensics and Genomics (microFORGE)"/>
            <person name="Knight B.M."/>
            <person name="Roberts D.P."/>
            <person name="Lin D."/>
            <person name="Hari K."/>
            <person name="Fletcher J."/>
            <person name="Melcher U."/>
            <person name="Blagden T."/>
            <person name="Luster D.G."/>
            <person name="Sechler A.J."/>
            <person name="Schneider W.L."/>
            <person name="Winegar R.A."/>
        </authorList>
    </citation>
    <scope>NUCLEOTIDE SEQUENCE [LARGE SCALE GENOMIC DNA]</scope>
    <source>
        <strain evidence="2 3">FH142</strain>
    </source>
</reference>
<evidence type="ECO:0000313" key="3">
    <source>
        <dbReference type="Proteomes" id="UP000052979"/>
    </source>
</evidence>
<evidence type="ECO:0000313" key="2">
    <source>
        <dbReference type="EMBL" id="KKM47256.1"/>
    </source>
</evidence>
<gene>
    <name evidence="2" type="ORF">VT73_00780</name>
</gene>
<evidence type="ECO:0000256" key="1">
    <source>
        <dbReference type="SAM" id="MobiDB-lite"/>
    </source>
</evidence>
<dbReference type="AlphaFoldDB" id="A0A0C5B8C4"/>
<keyword evidence="3" id="KW-1185">Reference proteome</keyword>
<feature type="compositionally biased region" description="Polar residues" evidence="1">
    <location>
        <begin position="1"/>
        <end position="19"/>
    </location>
</feature>
<dbReference type="RefSeq" id="WP_027692223.1">
    <property type="nucleotide sequence ID" value="NZ_CP010848.1"/>
</dbReference>
<comment type="caution">
    <text evidence="2">The sequence shown here is derived from an EMBL/GenBank/DDBJ whole genome shotgun (WGS) entry which is preliminary data.</text>
</comment>
<organism evidence="2 3">
    <name type="scientific">Rathayibacter toxicus</name>
    <dbReference type="NCBI Taxonomy" id="145458"/>
    <lineage>
        <taxon>Bacteria</taxon>
        <taxon>Bacillati</taxon>
        <taxon>Actinomycetota</taxon>
        <taxon>Actinomycetes</taxon>
        <taxon>Micrococcales</taxon>
        <taxon>Microbacteriaceae</taxon>
        <taxon>Rathayibacter</taxon>
    </lineage>
</organism>
<name>A0A0C5B8C4_9MICO</name>
<accession>A0A0C5B8C4</accession>
<dbReference type="KEGG" id="rtx:TI83_01445"/>
<dbReference type="Proteomes" id="UP000052979">
    <property type="component" value="Unassembled WGS sequence"/>
</dbReference>